<evidence type="ECO:0000313" key="1">
    <source>
        <dbReference type="EMBL" id="TYK18481.1"/>
    </source>
</evidence>
<name>A0A5D3D4M0_CUCMM</name>
<dbReference type="AlphaFoldDB" id="A0A5D3D4M0"/>
<evidence type="ECO:0000313" key="2">
    <source>
        <dbReference type="Proteomes" id="UP000321947"/>
    </source>
</evidence>
<reference evidence="1 2" key="1">
    <citation type="submission" date="2019-08" db="EMBL/GenBank/DDBJ databases">
        <title>Draft genome sequences of two oriental melons (Cucumis melo L. var makuwa).</title>
        <authorList>
            <person name="Kwon S.-Y."/>
        </authorList>
    </citation>
    <scope>NUCLEOTIDE SEQUENCE [LARGE SCALE GENOMIC DNA]</scope>
    <source>
        <strain evidence="2">cv. Chang Bougi</strain>
        <tissue evidence="1">Leaf</tissue>
    </source>
</reference>
<proteinExistence type="predicted"/>
<gene>
    <name evidence="1" type="ORF">E5676_scaffold607G00530</name>
</gene>
<sequence>MGLVLEISYLKIYLASPNRETSVLSKQRAKLGLTARLEKGQGSARLEGWGSTRLAAQTGAARGADRRGSAQYRGYARAARTRALLGSRVHAAWVPGRRHAARAGLRVTERELRPGRVFAQRGVGFRIQTNASAALRRIEAARRGWAYEHRRWSRGWLADAASTAQHLIEETRRGSAALPRIEAAR</sequence>
<comment type="caution">
    <text evidence="1">The sequence shown here is derived from an EMBL/GenBank/DDBJ whole genome shotgun (WGS) entry which is preliminary data.</text>
</comment>
<organism evidence="1 2">
    <name type="scientific">Cucumis melo var. makuwa</name>
    <name type="common">Oriental melon</name>
    <dbReference type="NCBI Taxonomy" id="1194695"/>
    <lineage>
        <taxon>Eukaryota</taxon>
        <taxon>Viridiplantae</taxon>
        <taxon>Streptophyta</taxon>
        <taxon>Embryophyta</taxon>
        <taxon>Tracheophyta</taxon>
        <taxon>Spermatophyta</taxon>
        <taxon>Magnoliopsida</taxon>
        <taxon>eudicotyledons</taxon>
        <taxon>Gunneridae</taxon>
        <taxon>Pentapetalae</taxon>
        <taxon>rosids</taxon>
        <taxon>fabids</taxon>
        <taxon>Cucurbitales</taxon>
        <taxon>Cucurbitaceae</taxon>
        <taxon>Benincaseae</taxon>
        <taxon>Cucumis</taxon>
    </lineage>
</organism>
<protein>
    <submittedName>
        <fullName evidence="1">Uncharacterized protein</fullName>
    </submittedName>
</protein>
<accession>A0A5D3D4M0</accession>
<dbReference type="Proteomes" id="UP000321947">
    <property type="component" value="Unassembled WGS sequence"/>
</dbReference>
<dbReference type="EMBL" id="SSTD01007883">
    <property type="protein sequence ID" value="TYK18481.1"/>
    <property type="molecule type" value="Genomic_DNA"/>
</dbReference>